<keyword evidence="1" id="KW-1133">Transmembrane helix</keyword>
<accession>A0A449BIB4</accession>
<name>A0A449BIB4_9MOLU</name>
<protein>
    <submittedName>
        <fullName evidence="2">Uncharacterized protein</fullName>
    </submittedName>
</protein>
<dbReference type="AlphaFoldDB" id="A0A449BIB4"/>
<dbReference type="STRING" id="1408416.GCA_000702765_00742"/>
<keyword evidence="3" id="KW-1185">Reference proteome</keyword>
<evidence type="ECO:0000256" key="1">
    <source>
        <dbReference type="SAM" id="Phobius"/>
    </source>
</evidence>
<keyword evidence="1" id="KW-0472">Membrane</keyword>
<dbReference type="EMBL" id="LR215050">
    <property type="protein sequence ID" value="VEU82180.1"/>
    <property type="molecule type" value="Genomic_DNA"/>
</dbReference>
<evidence type="ECO:0000313" key="2">
    <source>
        <dbReference type="EMBL" id="VEU82180.1"/>
    </source>
</evidence>
<keyword evidence="1" id="KW-0812">Transmembrane</keyword>
<organism evidence="2 3">
    <name type="scientific">Acholeplasma hippikon</name>
    <dbReference type="NCBI Taxonomy" id="264636"/>
    <lineage>
        <taxon>Bacteria</taxon>
        <taxon>Bacillati</taxon>
        <taxon>Mycoplasmatota</taxon>
        <taxon>Mollicutes</taxon>
        <taxon>Acholeplasmatales</taxon>
        <taxon>Acholeplasmataceae</taxon>
        <taxon>Acholeplasma</taxon>
    </lineage>
</organism>
<dbReference type="KEGG" id="ahk:NCTC10172_00187"/>
<gene>
    <name evidence="2" type="ORF">NCTC10172_00187</name>
</gene>
<reference evidence="2 3" key="1">
    <citation type="submission" date="2019-01" db="EMBL/GenBank/DDBJ databases">
        <authorList>
            <consortium name="Pathogen Informatics"/>
        </authorList>
    </citation>
    <scope>NUCLEOTIDE SEQUENCE [LARGE SCALE GENOMIC DNA]</scope>
    <source>
        <strain evidence="2 3">NCTC10172</strain>
    </source>
</reference>
<dbReference type="RefSeq" id="WP_156952794.1">
    <property type="nucleotide sequence ID" value="NZ_LR215050.1"/>
</dbReference>
<sequence>MAKKKLKQEVLESRKSKPIVFKDPSETLWGKIVIGVIIFGTVATVLISTVFALIEYFG</sequence>
<feature type="transmembrane region" description="Helical" evidence="1">
    <location>
        <begin position="32"/>
        <end position="54"/>
    </location>
</feature>
<proteinExistence type="predicted"/>
<evidence type="ECO:0000313" key="3">
    <source>
        <dbReference type="Proteomes" id="UP000290909"/>
    </source>
</evidence>
<dbReference type="Proteomes" id="UP000290909">
    <property type="component" value="Chromosome"/>
</dbReference>